<accession>A0AAV5CYC0</accession>
<evidence type="ECO:0000256" key="1">
    <source>
        <dbReference type="ARBA" id="ARBA00004049"/>
    </source>
</evidence>
<dbReference type="PANTHER" id="PTHR31948:SF128">
    <property type="entry name" value="ZINC-FINGER HOMEODOMAIN PROTEIN 8"/>
    <property type="match status" value="1"/>
</dbReference>
<name>A0AAV5CYC0_ELECO</name>
<dbReference type="InterPro" id="IPR009057">
    <property type="entry name" value="Homeodomain-like_sf"/>
</dbReference>
<dbReference type="Pfam" id="PF00651">
    <property type="entry name" value="BTB"/>
    <property type="match status" value="1"/>
</dbReference>
<evidence type="ECO:0000256" key="11">
    <source>
        <dbReference type="ARBA" id="ARBA00023155"/>
    </source>
</evidence>
<dbReference type="EMBL" id="BQKI01000009">
    <property type="protein sequence ID" value="GJN02902.1"/>
    <property type="molecule type" value="Genomic_DNA"/>
</dbReference>
<dbReference type="SUPFAM" id="SSF46689">
    <property type="entry name" value="Homeodomain-like"/>
    <property type="match status" value="1"/>
</dbReference>
<dbReference type="FunFam" id="1.10.10.60:FF:000257">
    <property type="entry name" value="Zinc-finger homeodomain protein 2"/>
    <property type="match status" value="1"/>
</dbReference>
<dbReference type="GO" id="GO:0008270">
    <property type="term" value="F:zinc ion binding"/>
    <property type="evidence" value="ECO:0007669"/>
    <property type="project" value="UniProtKB-KW"/>
</dbReference>
<feature type="region of interest" description="Disordered" evidence="14">
    <location>
        <begin position="136"/>
        <end position="159"/>
    </location>
</feature>
<reference evidence="16" key="1">
    <citation type="journal article" date="2018" name="DNA Res.">
        <title>Multiple hybrid de novo genome assembly of finger millet, an orphan allotetraploid crop.</title>
        <authorList>
            <person name="Hatakeyama M."/>
            <person name="Aluri S."/>
            <person name="Balachadran M.T."/>
            <person name="Sivarajan S.R."/>
            <person name="Patrignani A."/>
            <person name="Gruter S."/>
            <person name="Poveda L."/>
            <person name="Shimizu-Inatsugi R."/>
            <person name="Baeten J."/>
            <person name="Francoijs K.J."/>
            <person name="Nataraja K.N."/>
            <person name="Reddy Y.A.N."/>
            <person name="Phadnis S."/>
            <person name="Ravikumar R.L."/>
            <person name="Schlapbach R."/>
            <person name="Sreeman S.M."/>
            <person name="Shimizu K.K."/>
        </authorList>
    </citation>
    <scope>NUCLEOTIDE SEQUENCE</scope>
</reference>
<keyword evidence="13" id="KW-0539">Nucleus</keyword>
<dbReference type="GO" id="GO:0003700">
    <property type="term" value="F:DNA-binding transcription factor activity"/>
    <property type="evidence" value="ECO:0007669"/>
    <property type="project" value="TreeGrafter"/>
</dbReference>
<feature type="region of interest" description="Disordered" evidence="14">
    <location>
        <begin position="76"/>
        <end position="97"/>
    </location>
</feature>
<comment type="similarity">
    <text evidence="4">Belongs to the Tdpoz family.</text>
</comment>
<dbReference type="InterPro" id="IPR006456">
    <property type="entry name" value="ZF_HD_homeobox_Cys/His_dimer"/>
</dbReference>
<dbReference type="NCBIfam" id="TIGR01566">
    <property type="entry name" value="ZF_HD_prot_N"/>
    <property type="match status" value="1"/>
</dbReference>
<feature type="domain" description="ZF-HD dimerization-type" evidence="15">
    <location>
        <begin position="24"/>
        <end position="70"/>
    </location>
</feature>
<evidence type="ECO:0000256" key="14">
    <source>
        <dbReference type="SAM" id="MobiDB-lite"/>
    </source>
</evidence>
<gene>
    <name evidence="16" type="primary">ga20293</name>
    <name evidence="16" type="ORF">PR202_ga20293</name>
</gene>
<dbReference type="GO" id="GO:0000976">
    <property type="term" value="F:transcription cis-regulatory region binding"/>
    <property type="evidence" value="ECO:0007669"/>
    <property type="project" value="TreeGrafter"/>
</dbReference>
<proteinExistence type="inferred from homology"/>
<dbReference type="PANTHER" id="PTHR31948">
    <property type="entry name" value="ZINC-FINGER HOMEODOMAIN PROTEIN 2"/>
    <property type="match status" value="1"/>
</dbReference>
<keyword evidence="8" id="KW-0862">Zinc</keyword>
<evidence type="ECO:0000256" key="13">
    <source>
        <dbReference type="ARBA" id="ARBA00023242"/>
    </source>
</evidence>
<evidence type="ECO:0000256" key="9">
    <source>
        <dbReference type="ARBA" id="ARBA00023015"/>
    </source>
</evidence>
<evidence type="ECO:0000256" key="8">
    <source>
        <dbReference type="ARBA" id="ARBA00022833"/>
    </source>
</evidence>
<dbReference type="SUPFAM" id="SSF54695">
    <property type="entry name" value="POZ domain"/>
    <property type="match status" value="1"/>
</dbReference>
<dbReference type="InterPro" id="IPR006455">
    <property type="entry name" value="Homeodomain_ZF_HD"/>
</dbReference>
<keyword evidence="12" id="KW-0804">Transcription</keyword>
<dbReference type="InterPro" id="IPR056423">
    <property type="entry name" value="BACK_BPM_SPOP"/>
</dbReference>
<evidence type="ECO:0000256" key="5">
    <source>
        <dbReference type="ARBA" id="ARBA00011416"/>
    </source>
</evidence>
<comment type="subcellular location">
    <subcellularLocation>
        <location evidence="2">Nucleus</location>
    </subcellularLocation>
</comment>
<evidence type="ECO:0000256" key="6">
    <source>
        <dbReference type="ARBA" id="ARBA00022723"/>
    </source>
</evidence>
<comment type="pathway">
    <text evidence="3">Protein modification; protein ubiquitination.</text>
</comment>
<feature type="compositionally biased region" description="Polar residues" evidence="14">
    <location>
        <begin position="222"/>
        <end position="234"/>
    </location>
</feature>
<sequence>MMEHLSLVPYEGGGGGGGGGGDKYKECMRNHAAAMGGQAFDGCGEFMPDAPGDSLRCAACGCHRSFHRRAAAAAPGPFFFRPPPPPPPPPPPSHQHNHNHVAALQAFLPSTPVPPPPHLALPYHAVPAAPWSVMRAGSETPPRAEDLTLLGGSGGGRKRFRTKFTSEQKERMREFAEKQGWRINRNDDGALERFCHEIGVRRQVLKVWMHNHKNHHGGGQKLMSSTDHNHQLNLGTTNSSSTGGGGGGGAELSRVSADDGSTVNVVQIDDMDAQVFKALLSFIYADAWPHTYGEDEFSMAQRLLGAADRYGMQRLVLMCQHRLCNHIDPRSAATLLALANKHHCAGLKKACFEFLCSSTALHAAVETNEFKHLARRYPTIVEELTSDIVARNQEKGAVVGWNQQRHKDCIKQPTTQVLQLKSELLLNIGLLFSPFVPE</sequence>
<keyword evidence="17" id="KW-1185">Reference proteome</keyword>
<dbReference type="InterPro" id="IPR000210">
    <property type="entry name" value="BTB/POZ_dom"/>
</dbReference>
<evidence type="ECO:0000256" key="4">
    <source>
        <dbReference type="ARBA" id="ARBA00010846"/>
    </source>
</evidence>
<dbReference type="Gene3D" id="3.30.710.10">
    <property type="entry name" value="Potassium Channel Kv1.1, Chain A"/>
    <property type="match status" value="1"/>
</dbReference>
<feature type="compositionally biased region" description="Pro residues" evidence="14">
    <location>
        <begin position="80"/>
        <end position="93"/>
    </location>
</feature>
<dbReference type="Pfam" id="PF04770">
    <property type="entry name" value="ZF-HD_dimer"/>
    <property type="match status" value="1"/>
</dbReference>
<keyword evidence="9" id="KW-0805">Transcription regulation</keyword>
<feature type="region of interest" description="Disordered" evidence="14">
    <location>
        <begin position="215"/>
        <end position="254"/>
    </location>
</feature>
<evidence type="ECO:0000256" key="3">
    <source>
        <dbReference type="ARBA" id="ARBA00004906"/>
    </source>
</evidence>
<comment type="caution">
    <text evidence="16">The sequence shown here is derived from an EMBL/GenBank/DDBJ whole genome shotgun (WGS) entry which is preliminary data.</text>
</comment>
<dbReference type="Gene3D" id="1.10.10.60">
    <property type="entry name" value="Homeodomain-like"/>
    <property type="match status" value="1"/>
</dbReference>
<evidence type="ECO:0000256" key="10">
    <source>
        <dbReference type="ARBA" id="ARBA00023125"/>
    </source>
</evidence>
<dbReference type="InterPro" id="IPR011333">
    <property type="entry name" value="SKP1/BTB/POZ_sf"/>
</dbReference>
<dbReference type="GO" id="GO:0050793">
    <property type="term" value="P:regulation of developmental process"/>
    <property type="evidence" value="ECO:0007669"/>
    <property type="project" value="TreeGrafter"/>
</dbReference>
<protein>
    <recommendedName>
        <fullName evidence="15">ZF-HD dimerization-type domain-containing protein</fullName>
    </recommendedName>
</protein>
<dbReference type="PROSITE" id="PS51523">
    <property type="entry name" value="ZF_HD_DIMER"/>
    <property type="match status" value="1"/>
</dbReference>
<keyword evidence="11" id="KW-0371">Homeobox</keyword>
<comment type="function">
    <text evidence="1">Putative transcription factor.</text>
</comment>
<evidence type="ECO:0000313" key="16">
    <source>
        <dbReference type="EMBL" id="GJN02902.1"/>
    </source>
</evidence>
<dbReference type="GO" id="GO:0005634">
    <property type="term" value="C:nucleus"/>
    <property type="evidence" value="ECO:0007669"/>
    <property type="project" value="UniProtKB-SubCell"/>
</dbReference>
<dbReference type="Proteomes" id="UP001054889">
    <property type="component" value="Unassembled WGS sequence"/>
</dbReference>
<evidence type="ECO:0000259" key="15">
    <source>
        <dbReference type="PROSITE" id="PS51523"/>
    </source>
</evidence>
<keyword evidence="7" id="KW-0863">Zinc-finger</keyword>
<dbReference type="Pfam" id="PF24570">
    <property type="entry name" value="BACK_BPM_SPOP"/>
    <property type="match status" value="1"/>
</dbReference>
<evidence type="ECO:0000256" key="7">
    <source>
        <dbReference type="ARBA" id="ARBA00022771"/>
    </source>
</evidence>
<evidence type="ECO:0000313" key="17">
    <source>
        <dbReference type="Proteomes" id="UP001054889"/>
    </source>
</evidence>
<evidence type="ECO:0000256" key="2">
    <source>
        <dbReference type="ARBA" id="ARBA00004123"/>
    </source>
</evidence>
<comment type="subunit">
    <text evidence="5">Homo- and heterodimer with other ZFHD proteins.</text>
</comment>
<keyword evidence="10" id="KW-0238">DNA-binding</keyword>
<dbReference type="AlphaFoldDB" id="A0AAV5CYC0"/>
<dbReference type="Gene3D" id="1.25.40.420">
    <property type="match status" value="1"/>
</dbReference>
<keyword evidence="6" id="KW-0479">Metal-binding</keyword>
<dbReference type="NCBIfam" id="TIGR01565">
    <property type="entry name" value="homeo_ZF_HD"/>
    <property type="match status" value="1"/>
</dbReference>
<reference evidence="16" key="2">
    <citation type="submission" date="2021-12" db="EMBL/GenBank/DDBJ databases">
        <title>Resequencing data analysis of finger millet.</title>
        <authorList>
            <person name="Hatakeyama M."/>
            <person name="Aluri S."/>
            <person name="Balachadran M.T."/>
            <person name="Sivarajan S.R."/>
            <person name="Poveda L."/>
            <person name="Shimizu-Inatsugi R."/>
            <person name="Schlapbach R."/>
            <person name="Sreeman S.M."/>
            <person name="Shimizu K.K."/>
        </authorList>
    </citation>
    <scope>NUCLEOTIDE SEQUENCE</scope>
</reference>
<dbReference type="SUPFAM" id="SSF101447">
    <property type="entry name" value="Formin homology 2 domain (FH2 domain)"/>
    <property type="match status" value="1"/>
</dbReference>
<evidence type="ECO:0000256" key="12">
    <source>
        <dbReference type="ARBA" id="ARBA00023163"/>
    </source>
</evidence>
<organism evidence="16 17">
    <name type="scientific">Eleusine coracana subsp. coracana</name>
    <dbReference type="NCBI Taxonomy" id="191504"/>
    <lineage>
        <taxon>Eukaryota</taxon>
        <taxon>Viridiplantae</taxon>
        <taxon>Streptophyta</taxon>
        <taxon>Embryophyta</taxon>
        <taxon>Tracheophyta</taxon>
        <taxon>Spermatophyta</taxon>
        <taxon>Magnoliopsida</taxon>
        <taxon>Liliopsida</taxon>
        <taxon>Poales</taxon>
        <taxon>Poaceae</taxon>
        <taxon>PACMAD clade</taxon>
        <taxon>Chloridoideae</taxon>
        <taxon>Cynodonteae</taxon>
        <taxon>Eleusininae</taxon>
        <taxon>Eleusine</taxon>
    </lineage>
</organism>